<proteinExistence type="predicted"/>
<dbReference type="EMBL" id="UINC01220686">
    <property type="protein sequence ID" value="SVE48706.1"/>
    <property type="molecule type" value="Genomic_DNA"/>
</dbReference>
<evidence type="ECO:0000313" key="1">
    <source>
        <dbReference type="EMBL" id="SVE48706.1"/>
    </source>
</evidence>
<gene>
    <name evidence="1" type="ORF">METZ01_LOCUS501560</name>
</gene>
<dbReference type="AlphaFoldDB" id="A0A383DVY9"/>
<reference evidence="1" key="1">
    <citation type="submission" date="2018-05" db="EMBL/GenBank/DDBJ databases">
        <authorList>
            <person name="Lanie J.A."/>
            <person name="Ng W.-L."/>
            <person name="Kazmierczak K.M."/>
            <person name="Andrzejewski T.M."/>
            <person name="Davidsen T.M."/>
            <person name="Wayne K.J."/>
            <person name="Tettelin H."/>
            <person name="Glass J.I."/>
            <person name="Rusch D."/>
            <person name="Podicherti R."/>
            <person name="Tsui H.-C.T."/>
            <person name="Winkler M.E."/>
        </authorList>
    </citation>
    <scope>NUCLEOTIDE SEQUENCE</scope>
</reference>
<name>A0A383DVY9_9ZZZZ</name>
<organism evidence="1">
    <name type="scientific">marine metagenome</name>
    <dbReference type="NCBI Taxonomy" id="408172"/>
    <lineage>
        <taxon>unclassified sequences</taxon>
        <taxon>metagenomes</taxon>
        <taxon>ecological metagenomes</taxon>
    </lineage>
</organism>
<feature type="non-terminal residue" evidence="1">
    <location>
        <position position="31"/>
    </location>
</feature>
<accession>A0A383DVY9</accession>
<sequence>MNVVLAPYKILFCTTLSASYMHVHRKFLDKA</sequence>
<protein>
    <submittedName>
        <fullName evidence="1">Uncharacterized protein</fullName>
    </submittedName>
</protein>